<evidence type="ECO:0000256" key="7">
    <source>
        <dbReference type="ARBA" id="ARBA00023155"/>
    </source>
</evidence>
<keyword evidence="2 9" id="KW-0479">Metal-binding</keyword>
<accession>A0A1V9XBN8</accession>
<dbReference type="SUPFAM" id="SSF57716">
    <property type="entry name" value="Glucocorticoid receptor-like (DNA-binding domain)"/>
    <property type="match status" value="1"/>
</dbReference>
<evidence type="ECO:0000256" key="9">
    <source>
        <dbReference type="PROSITE-ProRule" id="PRU00125"/>
    </source>
</evidence>
<dbReference type="Gene3D" id="2.10.110.10">
    <property type="entry name" value="Cysteine Rich Protein"/>
    <property type="match status" value="1"/>
</dbReference>
<evidence type="ECO:0000313" key="11">
    <source>
        <dbReference type="EMBL" id="OQR70965.1"/>
    </source>
</evidence>
<dbReference type="EMBL" id="MNPL01015662">
    <property type="protein sequence ID" value="OQR70965.1"/>
    <property type="molecule type" value="Genomic_DNA"/>
</dbReference>
<reference evidence="11 12" key="1">
    <citation type="journal article" date="2017" name="Gigascience">
        <title>Draft genome of the honey bee ectoparasitic mite, Tropilaelaps mercedesae, is shaped by the parasitic life history.</title>
        <authorList>
            <person name="Dong X."/>
            <person name="Armstrong S.D."/>
            <person name="Xia D."/>
            <person name="Makepeace B.L."/>
            <person name="Darby A.C."/>
            <person name="Kadowaki T."/>
        </authorList>
    </citation>
    <scope>NUCLEOTIDE SEQUENCE [LARGE SCALE GENOMIC DNA]</scope>
    <source>
        <strain evidence="11">Wuxi-XJTLU</strain>
    </source>
</reference>
<dbReference type="Proteomes" id="UP000192247">
    <property type="component" value="Unassembled WGS sequence"/>
</dbReference>
<dbReference type="GO" id="GO:0000977">
    <property type="term" value="F:RNA polymerase II transcription regulatory region sequence-specific DNA binding"/>
    <property type="evidence" value="ECO:0007669"/>
    <property type="project" value="TreeGrafter"/>
</dbReference>
<evidence type="ECO:0000256" key="5">
    <source>
        <dbReference type="ARBA" id="ARBA00023038"/>
    </source>
</evidence>
<dbReference type="FunFam" id="2.10.110.10:FF:000006">
    <property type="entry name" value="LIM homeobox transcription factor 1-beta"/>
    <property type="match status" value="1"/>
</dbReference>
<keyword evidence="3" id="KW-0677">Repeat</keyword>
<sequence>MLRQPVARSRRTAEHRMFRRKLRIPPPSVSEPLKDAVQGTQRSPILGWAIWHLDERGPSSSIEDHRPPPGPLGLGTASIWRLDWTRLEACSGCERPIVDRYIMKVRESSWHESCLVCSVCHQHLNTSCYSRDRRIFCKSDYDR</sequence>
<feature type="domain" description="LIM zinc-binding" evidence="10">
    <location>
        <begin position="88"/>
        <end position="143"/>
    </location>
</feature>
<keyword evidence="6 11" id="KW-0238">DNA-binding</keyword>
<evidence type="ECO:0000256" key="4">
    <source>
        <dbReference type="ARBA" id="ARBA00022833"/>
    </source>
</evidence>
<evidence type="ECO:0000256" key="6">
    <source>
        <dbReference type="ARBA" id="ARBA00023125"/>
    </source>
</evidence>
<evidence type="ECO:0000256" key="2">
    <source>
        <dbReference type="ARBA" id="ARBA00022723"/>
    </source>
</evidence>
<proteinExistence type="predicted"/>
<evidence type="ECO:0000313" key="12">
    <source>
        <dbReference type="Proteomes" id="UP000192247"/>
    </source>
</evidence>
<evidence type="ECO:0000256" key="8">
    <source>
        <dbReference type="ARBA" id="ARBA00023242"/>
    </source>
</evidence>
<keyword evidence="7 11" id="KW-0371">Homeobox</keyword>
<dbReference type="OrthoDB" id="10068367at2759"/>
<name>A0A1V9XBN8_9ACAR</name>
<gene>
    <name evidence="11" type="ORF">BIW11_04060</name>
</gene>
<evidence type="ECO:0000256" key="1">
    <source>
        <dbReference type="ARBA" id="ARBA00004123"/>
    </source>
</evidence>
<dbReference type="SMART" id="SM00132">
    <property type="entry name" value="LIM"/>
    <property type="match status" value="1"/>
</dbReference>
<dbReference type="InterPro" id="IPR001781">
    <property type="entry name" value="Znf_LIM"/>
</dbReference>
<dbReference type="Pfam" id="PF00412">
    <property type="entry name" value="LIM"/>
    <property type="match status" value="1"/>
</dbReference>
<organism evidence="11 12">
    <name type="scientific">Tropilaelaps mercedesae</name>
    <dbReference type="NCBI Taxonomy" id="418985"/>
    <lineage>
        <taxon>Eukaryota</taxon>
        <taxon>Metazoa</taxon>
        <taxon>Ecdysozoa</taxon>
        <taxon>Arthropoda</taxon>
        <taxon>Chelicerata</taxon>
        <taxon>Arachnida</taxon>
        <taxon>Acari</taxon>
        <taxon>Parasitiformes</taxon>
        <taxon>Mesostigmata</taxon>
        <taxon>Gamasina</taxon>
        <taxon>Dermanyssoidea</taxon>
        <taxon>Laelapidae</taxon>
        <taxon>Tropilaelaps</taxon>
    </lineage>
</organism>
<dbReference type="InterPro" id="IPR050453">
    <property type="entry name" value="LIM_Homeobox_TF"/>
</dbReference>
<dbReference type="GO" id="GO:0005634">
    <property type="term" value="C:nucleus"/>
    <property type="evidence" value="ECO:0007669"/>
    <property type="project" value="UniProtKB-SubCell"/>
</dbReference>
<evidence type="ECO:0000259" key="10">
    <source>
        <dbReference type="PROSITE" id="PS50023"/>
    </source>
</evidence>
<dbReference type="GO" id="GO:0046872">
    <property type="term" value="F:metal ion binding"/>
    <property type="evidence" value="ECO:0007669"/>
    <property type="project" value="UniProtKB-KW"/>
</dbReference>
<dbReference type="PROSITE" id="PS50023">
    <property type="entry name" value="LIM_DOMAIN_2"/>
    <property type="match status" value="1"/>
</dbReference>
<dbReference type="InParanoid" id="A0A1V9XBN8"/>
<comment type="caution">
    <text evidence="11">The sequence shown here is derived from an EMBL/GenBank/DDBJ whole genome shotgun (WGS) entry which is preliminary data.</text>
</comment>
<evidence type="ECO:0000256" key="3">
    <source>
        <dbReference type="ARBA" id="ARBA00022737"/>
    </source>
</evidence>
<comment type="subcellular location">
    <subcellularLocation>
        <location evidence="1">Nucleus</location>
    </subcellularLocation>
</comment>
<dbReference type="PANTHER" id="PTHR24208">
    <property type="entry name" value="LIM/HOMEOBOX PROTEIN LHX"/>
    <property type="match status" value="1"/>
</dbReference>
<dbReference type="PANTHER" id="PTHR24208:SF166">
    <property type="entry name" value="LIM HOMEOBOX TRANSCRIPTION FACTOR 1 ALPHA, ISOFORM B"/>
    <property type="match status" value="1"/>
</dbReference>
<dbReference type="PROSITE" id="PS00478">
    <property type="entry name" value="LIM_DOMAIN_1"/>
    <property type="match status" value="1"/>
</dbReference>
<keyword evidence="12" id="KW-1185">Reference proteome</keyword>
<dbReference type="CDD" id="cd09371">
    <property type="entry name" value="LIM1_Lmx1b"/>
    <property type="match status" value="1"/>
</dbReference>
<dbReference type="AlphaFoldDB" id="A0A1V9XBN8"/>
<keyword evidence="4 9" id="KW-0862">Zinc</keyword>
<keyword evidence="5 9" id="KW-0440">LIM domain</keyword>
<dbReference type="STRING" id="418985.A0A1V9XBN8"/>
<keyword evidence="8" id="KW-0539">Nucleus</keyword>
<dbReference type="GO" id="GO:0030182">
    <property type="term" value="P:neuron differentiation"/>
    <property type="evidence" value="ECO:0007669"/>
    <property type="project" value="TreeGrafter"/>
</dbReference>
<protein>
    <submittedName>
        <fullName evidence="11">LIM homeobox transcription factor 1-beta.1-like</fullName>
    </submittedName>
</protein>
<dbReference type="GO" id="GO:0000981">
    <property type="term" value="F:DNA-binding transcription factor activity, RNA polymerase II-specific"/>
    <property type="evidence" value="ECO:0007669"/>
    <property type="project" value="TreeGrafter"/>
</dbReference>